<reference evidence="1 2" key="1">
    <citation type="submission" date="2023-07" db="EMBL/GenBank/DDBJ databases">
        <title>Sequencing the genomes of 1000 actinobacteria strains.</title>
        <authorList>
            <person name="Klenk H.-P."/>
        </authorList>
    </citation>
    <scope>NUCLEOTIDE SEQUENCE [LARGE SCALE GENOMIC DNA]</scope>
    <source>
        <strain evidence="1 2">DSM 44109</strain>
    </source>
</reference>
<name>A0ABT9R4W1_9ACTN</name>
<gene>
    <name evidence="1" type="ORF">J2S55_002736</name>
</gene>
<organism evidence="1 2">
    <name type="scientific">Streptosporangium brasiliense</name>
    <dbReference type="NCBI Taxonomy" id="47480"/>
    <lineage>
        <taxon>Bacteria</taxon>
        <taxon>Bacillati</taxon>
        <taxon>Actinomycetota</taxon>
        <taxon>Actinomycetes</taxon>
        <taxon>Streptosporangiales</taxon>
        <taxon>Streptosporangiaceae</taxon>
        <taxon>Streptosporangium</taxon>
    </lineage>
</organism>
<keyword evidence="2" id="KW-1185">Reference proteome</keyword>
<sequence length="72" mass="8592">MWRDCAPRADRVRIREHTCECRTVVYELCQAGGLLFIRRTYRSDAVLMHESEWLRTADGERLWLRVLLGQAR</sequence>
<accession>A0ABT9R4W1</accession>
<protein>
    <submittedName>
        <fullName evidence="1">Uncharacterized protein</fullName>
    </submittedName>
</protein>
<dbReference type="Proteomes" id="UP001230426">
    <property type="component" value="Unassembled WGS sequence"/>
</dbReference>
<comment type="caution">
    <text evidence="1">The sequence shown here is derived from an EMBL/GenBank/DDBJ whole genome shotgun (WGS) entry which is preliminary data.</text>
</comment>
<dbReference type="EMBL" id="JAUSRB010000002">
    <property type="protein sequence ID" value="MDP9863470.1"/>
    <property type="molecule type" value="Genomic_DNA"/>
</dbReference>
<evidence type="ECO:0000313" key="1">
    <source>
        <dbReference type="EMBL" id="MDP9863470.1"/>
    </source>
</evidence>
<evidence type="ECO:0000313" key="2">
    <source>
        <dbReference type="Proteomes" id="UP001230426"/>
    </source>
</evidence>
<proteinExistence type="predicted"/>